<evidence type="ECO:0000256" key="8">
    <source>
        <dbReference type="ARBA" id="ARBA00023170"/>
    </source>
</evidence>
<accession>A1ZK97</accession>
<proteinExistence type="inferred from homology"/>
<evidence type="ECO:0000256" key="10">
    <source>
        <dbReference type="PROSITE-ProRule" id="PRU01360"/>
    </source>
</evidence>
<keyword evidence="15" id="KW-1185">Reference proteome</keyword>
<gene>
    <name evidence="14" type="ORF">M23134_02314</name>
</gene>
<dbReference type="GO" id="GO:0015344">
    <property type="term" value="F:siderophore uptake transmembrane transporter activity"/>
    <property type="evidence" value="ECO:0007669"/>
    <property type="project" value="TreeGrafter"/>
</dbReference>
<dbReference type="Gene3D" id="2.170.130.10">
    <property type="entry name" value="TonB-dependent receptor, plug domain"/>
    <property type="match status" value="1"/>
</dbReference>
<dbReference type="CDD" id="cd01347">
    <property type="entry name" value="ligand_gated_channel"/>
    <property type="match status" value="1"/>
</dbReference>
<reference evidence="14 15" key="1">
    <citation type="submission" date="2007-01" db="EMBL/GenBank/DDBJ databases">
        <authorList>
            <person name="Haygood M."/>
            <person name="Podell S."/>
            <person name="Anderson C."/>
            <person name="Hopkinson B."/>
            <person name="Roe K."/>
            <person name="Barbeau K."/>
            <person name="Gaasterland T."/>
            <person name="Ferriera S."/>
            <person name="Johnson J."/>
            <person name="Kravitz S."/>
            <person name="Beeson K."/>
            <person name="Sutton G."/>
            <person name="Rogers Y.-H."/>
            <person name="Friedman R."/>
            <person name="Frazier M."/>
            <person name="Venter J.C."/>
        </authorList>
    </citation>
    <scope>NUCLEOTIDE SEQUENCE [LARGE SCALE GENOMIC DNA]</scope>
    <source>
        <strain evidence="14 15">ATCC 23134</strain>
    </source>
</reference>
<comment type="subcellular location">
    <subcellularLocation>
        <location evidence="1 10">Cell outer membrane</location>
        <topology evidence="1 10">Multi-pass membrane protein</topology>
    </subcellularLocation>
</comment>
<dbReference type="InterPro" id="IPR000531">
    <property type="entry name" value="Beta-barrel_TonB"/>
</dbReference>
<evidence type="ECO:0000256" key="3">
    <source>
        <dbReference type="ARBA" id="ARBA00022452"/>
    </source>
</evidence>
<dbReference type="AlphaFoldDB" id="A1ZK97"/>
<keyword evidence="8 14" id="KW-0675">Receptor</keyword>
<evidence type="ECO:0000259" key="12">
    <source>
        <dbReference type="Pfam" id="PF00593"/>
    </source>
</evidence>
<dbReference type="EMBL" id="AAWS01000012">
    <property type="protein sequence ID" value="EAY29123.1"/>
    <property type="molecule type" value="Genomic_DNA"/>
</dbReference>
<evidence type="ECO:0000256" key="7">
    <source>
        <dbReference type="ARBA" id="ARBA00023136"/>
    </source>
</evidence>
<evidence type="ECO:0000259" key="13">
    <source>
        <dbReference type="Pfam" id="PF07715"/>
    </source>
</evidence>
<protein>
    <submittedName>
        <fullName evidence="14">Colicin I receptor</fullName>
    </submittedName>
</protein>
<keyword evidence="2 10" id="KW-0813">Transport</keyword>
<evidence type="ECO:0000256" key="6">
    <source>
        <dbReference type="ARBA" id="ARBA00023077"/>
    </source>
</evidence>
<dbReference type="Proteomes" id="UP000004095">
    <property type="component" value="Unassembled WGS sequence"/>
</dbReference>
<dbReference type="Pfam" id="PF07715">
    <property type="entry name" value="Plug"/>
    <property type="match status" value="1"/>
</dbReference>
<evidence type="ECO:0000256" key="5">
    <source>
        <dbReference type="ARBA" id="ARBA00022729"/>
    </source>
</evidence>
<dbReference type="InterPro" id="IPR036942">
    <property type="entry name" value="Beta-barrel_TonB_sf"/>
</dbReference>
<evidence type="ECO:0000256" key="1">
    <source>
        <dbReference type="ARBA" id="ARBA00004571"/>
    </source>
</evidence>
<dbReference type="InterPro" id="IPR037066">
    <property type="entry name" value="Plug_dom_sf"/>
</dbReference>
<feature type="domain" description="TonB-dependent receptor plug" evidence="13">
    <location>
        <begin position="50"/>
        <end position="149"/>
    </location>
</feature>
<keyword evidence="4 10" id="KW-0812">Transmembrane</keyword>
<evidence type="ECO:0000313" key="15">
    <source>
        <dbReference type="Proteomes" id="UP000004095"/>
    </source>
</evidence>
<dbReference type="PROSITE" id="PS52016">
    <property type="entry name" value="TONB_DEPENDENT_REC_3"/>
    <property type="match status" value="1"/>
</dbReference>
<dbReference type="Pfam" id="PF00593">
    <property type="entry name" value="TonB_dep_Rec_b-barrel"/>
    <property type="match status" value="1"/>
</dbReference>
<name>A1ZK97_MICM2</name>
<dbReference type="InterPro" id="IPR012910">
    <property type="entry name" value="Plug_dom"/>
</dbReference>
<comment type="caution">
    <text evidence="14">The sequence shown here is derived from an EMBL/GenBank/DDBJ whole genome shotgun (WGS) entry which is preliminary data.</text>
</comment>
<feature type="domain" description="TonB-dependent receptor-like beta-barrel" evidence="12">
    <location>
        <begin position="169"/>
        <end position="668"/>
    </location>
</feature>
<evidence type="ECO:0000256" key="11">
    <source>
        <dbReference type="RuleBase" id="RU003357"/>
    </source>
</evidence>
<evidence type="ECO:0000256" key="2">
    <source>
        <dbReference type="ARBA" id="ARBA00022448"/>
    </source>
</evidence>
<keyword evidence="3 10" id="KW-1134">Transmembrane beta strand</keyword>
<dbReference type="Gene3D" id="2.40.170.20">
    <property type="entry name" value="TonB-dependent receptor, beta-barrel domain"/>
    <property type="match status" value="1"/>
</dbReference>
<comment type="similarity">
    <text evidence="10 11">Belongs to the TonB-dependent receptor family.</text>
</comment>
<dbReference type="RefSeq" id="WP_002696705.1">
    <property type="nucleotide sequence ID" value="NZ_AAWS01000012.1"/>
</dbReference>
<sequence length="702" mass="78726">MKNAAILFVISCITVSYGYSQTGLTDSAEAVRLEEVVVTATRTEKQLGTLTTPVTLITQQQIKALGAVRLTEVLQEQTGLAINNDHGQGIQMQGFDADYTLIMIDGEPLIGRTAGTLALSRIAVNNIKQIEIVKGPSSSLYGSEALAGVINIITHQPKDDLNGGVNVQYGANQTFNINGKVGFRHKKLAVSLFADSYQSAGYDLTPTVEGATVEPFRNHTLQAKLQYKFNPKLKFSLSGRYFGESQQQKANIGSNPPVIVSGDGAQTDMNIHAVAEHKLTPNVQFKYKFYHTQYSTRSLLRYEQDQSVYDESFFKQKFSRPEVVTNYYINKQHFLTLGIGSTLESVEATRYTTQQRFSTLYAFGQHEWTPAKKLSVITGLRFDQHSVYGNQVSPKLSARFQALPWLAMRGSAGVGFKAPDFRQLYLNFSNAVAGYSVFGTQALATGIEQLNDAGQIAAVFTDISRFQGLKPETSIAYNIGIETRWKSGLKTSFNFFRNDVQNLIETQIVARKTNSQSVFSYANLREVFTQGVEFNGSYRLFKSLKLMAGYQYLIAKDKSVIDQLNNGEVFKRDPQTLVTTRVRSSEYGGLFNRSRHMWNVRLFYEHLPKGFNASLRGVYRGRYGLADMNNNQILDADNEYVTGYWLWNASLSQRLYKTLRAQVGIDNLFGFQNATAIPGIAGRLWYIRLSYQWQRNTPSKTL</sequence>
<evidence type="ECO:0000256" key="9">
    <source>
        <dbReference type="ARBA" id="ARBA00023237"/>
    </source>
</evidence>
<dbReference type="SUPFAM" id="SSF56935">
    <property type="entry name" value="Porins"/>
    <property type="match status" value="1"/>
</dbReference>
<dbReference type="eggNOG" id="COG4771">
    <property type="taxonomic scope" value="Bacteria"/>
</dbReference>
<dbReference type="OrthoDB" id="1109239at2"/>
<dbReference type="PANTHER" id="PTHR30069:SF29">
    <property type="entry name" value="HEMOGLOBIN AND HEMOGLOBIN-HAPTOGLOBIN-BINDING PROTEIN 1-RELATED"/>
    <property type="match status" value="1"/>
</dbReference>
<evidence type="ECO:0000256" key="4">
    <source>
        <dbReference type="ARBA" id="ARBA00022692"/>
    </source>
</evidence>
<keyword evidence="6 11" id="KW-0798">TonB box</keyword>
<organism evidence="14 15">
    <name type="scientific">Microscilla marina ATCC 23134</name>
    <dbReference type="NCBI Taxonomy" id="313606"/>
    <lineage>
        <taxon>Bacteria</taxon>
        <taxon>Pseudomonadati</taxon>
        <taxon>Bacteroidota</taxon>
        <taxon>Cytophagia</taxon>
        <taxon>Cytophagales</taxon>
        <taxon>Microscillaceae</taxon>
        <taxon>Microscilla</taxon>
    </lineage>
</organism>
<evidence type="ECO:0000313" key="14">
    <source>
        <dbReference type="EMBL" id="EAY29123.1"/>
    </source>
</evidence>
<dbReference type="InterPro" id="IPR039426">
    <property type="entry name" value="TonB-dep_rcpt-like"/>
</dbReference>
<dbReference type="GO" id="GO:0009279">
    <property type="term" value="C:cell outer membrane"/>
    <property type="evidence" value="ECO:0007669"/>
    <property type="project" value="UniProtKB-SubCell"/>
</dbReference>
<dbReference type="GO" id="GO:0044718">
    <property type="term" value="P:siderophore transmembrane transport"/>
    <property type="evidence" value="ECO:0007669"/>
    <property type="project" value="TreeGrafter"/>
</dbReference>
<keyword evidence="5" id="KW-0732">Signal</keyword>
<keyword evidence="7 10" id="KW-0472">Membrane</keyword>
<keyword evidence="9 10" id="KW-0998">Cell outer membrane</keyword>
<dbReference type="PANTHER" id="PTHR30069">
    <property type="entry name" value="TONB-DEPENDENT OUTER MEMBRANE RECEPTOR"/>
    <property type="match status" value="1"/>
</dbReference>